<protein>
    <recommendedName>
        <fullName evidence="3 8">Mediator of RNA polymerase II transcription subunit 7</fullName>
    </recommendedName>
</protein>
<comment type="similarity">
    <text evidence="2 8">Belongs to the Mediator complex subunit 7 family.</text>
</comment>
<dbReference type="Pfam" id="PF05983">
    <property type="entry name" value="Med7"/>
    <property type="match status" value="1"/>
</dbReference>
<feature type="region of interest" description="Disordered" evidence="9">
    <location>
        <begin position="155"/>
        <end position="181"/>
    </location>
</feature>
<keyword evidence="5 8" id="KW-0010">Activator</keyword>
<name>A0A0C3B6R8_SERVB</name>
<evidence type="ECO:0000256" key="8">
    <source>
        <dbReference type="RuleBase" id="RU364060"/>
    </source>
</evidence>
<dbReference type="GO" id="GO:0006357">
    <property type="term" value="P:regulation of transcription by RNA polymerase II"/>
    <property type="evidence" value="ECO:0007669"/>
    <property type="project" value="InterPro"/>
</dbReference>
<evidence type="ECO:0000256" key="2">
    <source>
        <dbReference type="ARBA" id="ARBA00009994"/>
    </source>
</evidence>
<sequence length="309" mass="34993">MDDADAAIAAEQQEVKNPFPTPPAYWMRYTPENLRLLGVLKEKLGHGEEWIRTRDQKDDEENVDQEALLSEETLLPSFPLLELEPPRLDWVLEQEEYSSFGELYPTNEITQVFPPGLDKLHNLEPGTDRRPQLRQLLVSLLNAYHKLLSDVLEPVPSGYHRPPSPSRLDAGGDPSGMNGNVEWPPPLNWEATILWIRTLVLNLGWMVNEFRPIQARMTLESMMQRQIETRREETRMIHGKCDELEKTLADLRAKASTLLPSVSDSTPRDLMIEGESADLKTGMASSGPTTSMPSLTIEDVIAWSQEATI</sequence>
<dbReference type="Gene3D" id="6.10.140.1520">
    <property type="match status" value="1"/>
</dbReference>
<dbReference type="InterPro" id="IPR044888">
    <property type="entry name" value="Mediatior_Med7_sf"/>
</dbReference>
<evidence type="ECO:0000313" key="10">
    <source>
        <dbReference type="EMBL" id="KIM32525.1"/>
    </source>
</evidence>
<evidence type="ECO:0000256" key="5">
    <source>
        <dbReference type="ARBA" id="ARBA00023159"/>
    </source>
</evidence>
<keyword evidence="6 8" id="KW-0804">Transcription</keyword>
<dbReference type="GO" id="GO:0016592">
    <property type="term" value="C:mediator complex"/>
    <property type="evidence" value="ECO:0007669"/>
    <property type="project" value="InterPro"/>
</dbReference>
<keyword evidence="11" id="KW-1185">Reference proteome</keyword>
<dbReference type="InterPro" id="IPR009244">
    <property type="entry name" value="Mediatior_Med7"/>
</dbReference>
<accession>A0A0C3B6R8</accession>
<keyword evidence="7 8" id="KW-0539">Nucleus</keyword>
<evidence type="ECO:0000256" key="4">
    <source>
        <dbReference type="ARBA" id="ARBA00023015"/>
    </source>
</evidence>
<evidence type="ECO:0000256" key="9">
    <source>
        <dbReference type="SAM" id="MobiDB-lite"/>
    </source>
</evidence>
<dbReference type="EMBL" id="KN824280">
    <property type="protein sequence ID" value="KIM32525.1"/>
    <property type="molecule type" value="Genomic_DNA"/>
</dbReference>
<dbReference type="OrthoDB" id="10253553at2759"/>
<gene>
    <name evidence="10" type="ORF">M408DRAFT_327062</name>
</gene>
<keyword evidence="4 8" id="KW-0805">Transcription regulation</keyword>
<evidence type="ECO:0000313" key="11">
    <source>
        <dbReference type="Proteomes" id="UP000054097"/>
    </source>
</evidence>
<evidence type="ECO:0000256" key="6">
    <source>
        <dbReference type="ARBA" id="ARBA00023163"/>
    </source>
</evidence>
<evidence type="ECO:0000256" key="1">
    <source>
        <dbReference type="ARBA" id="ARBA00004123"/>
    </source>
</evidence>
<dbReference type="InterPro" id="IPR037212">
    <property type="entry name" value="Med7/Med21-like"/>
</dbReference>
<evidence type="ECO:0000256" key="3">
    <source>
        <dbReference type="ARBA" id="ARBA00020631"/>
    </source>
</evidence>
<dbReference type="PANTHER" id="PTHR21428">
    <property type="entry name" value="MEDIATOR OF RNA POLYMERASE II TRANSCRIPTION SUBUNIT 7"/>
    <property type="match status" value="1"/>
</dbReference>
<dbReference type="Proteomes" id="UP000054097">
    <property type="component" value="Unassembled WGS sequence"/>
</dbReference>
<dbReference type="HOGENOM" id="CLU_065214_1_0_1"/>
<dbReference type="STRING" id="933852.A0A0C3B6R8"/>
<evidence type="ECO:0000256" key="7">
    <source>
        <dbReference type="ARBA" id="ARBA00023242"/>
    </source>
</evidence>
<reference evidence="11" key="2">
    <citation type="submission" date="2015-01" db="EMBL/GenBank/DDBJ databases">
        <title>Evolutionary Origins and Diversification of the Mycorrhizal Mutualists.</title>
        <authorList>
            <consortium name="DOE Joint Genome Institute"/>
            <consortium name="Mycorrhizal Genomics Consortium"/>
            <person name="Kohler A."/>
            <person name="Kuo A."/>
            <person name="Nagy L.G."/>
            <person name="Floudas D."/>
            <person name="Copeland A."/>
            <person name="Barry K.W."/>
            <person name="Cichocki N."/>
            <person name="Veneault-Fourrey C."/>
            <person name="LaButti K."/>
            <person name="Lindquist E.A."/>
            <person name="Lipzen A."/>
            <person name="Lundell T."/>
            <person name="Morin E."/>
            <person name="Murat C."/>
            <person name="Riley R."/>
            <person name="Ohm R."/>
            <person name="Sun H."/>
            <person name="Tunlid A."/>
            <person name="Henrissat B."/>
            <person name="Grigoriev I.V."/>
            <person name="Hibbett D.S."/>
            <person name="Martin F."/>
        </authorList>
    </citation>
    <scope>NUCLEOTIDE SEQUENCE [LARGE SCALE GENOMIC DNA]</scope>
    <source>
        <strain evidence="11">MAFF 305830</strain>
    </source>
</reference>
<dbReference type="Gene3D" id="6.10.140.200">
    <property type="match status" value="1"/>
</dbReference>
<dbReference type="GO" id="GO:0070847">
    <property type="term" value="C:core mediator complex"/>
    <property type="evidence" value="ECO:0007669"/>
    <property type="project" value="TreeGrafter"/>
</dbReference>
<dbReference type="GO" id="GO:0003712">
    <property type="term" value="F:transcription coregulator activity"/>
    <property type="evidence" value="ECO:0007669"/>
    <property type="project" value="InterPro"/>
</dbReference>
<comment type="function">
    <text evidence="8">Component of the Mediator complex, a coactivator involved in the regulated transcription of nearly all RNA polymerase II-dependent genes. Mediator functions as a bridge to convey information from gene-specific regulatory proteins to the basal RNA polymerase II transcription machinery.</text>
</comment>
<organism evidence="10 11">
    <name type="scientific">Serendipita vermifera MAFF 305830</name>
    <dbReference type="NCBI Taxonomy" id="933852"/>
    <lineage>
        <taxon>Eukaryota</taxon>
        <taxon>Fungi</taxon>
        <taxon>Dikarya</taxon>
        <taxon>Basidiomycota</taxon>
        <taxon>Agaricomycotina</taxon>
        <taxon>Agaricomycetes</taxon>
        <taxon>Sebacinales</taxon>
        <taxon>Serendipitaceae</taxon>
        <taxon>Serendipita</taxon>
    </lineage>
</organism>
<comment type="subcellular location">
    <subcellularLocation>
        <location evidence="1 8">Nucleus</location>
    </subcellularLocation>
</comment>
<comment type="subunit">
    <text evidence="8">Component of the Mediator complex.</text>
</comment>
<dbReference type="SUPFAM" id="SSF140718">
    <property type="entry name" value="Mediator hinge subcomplex-like"/>
    <property type="match status" value="1"/>
</dbReference>
<proteinExistence type="inferred from homology"/>
<dbReference type="PANTHER" id="PTHR21428:SF11">
    <property type="entry name" value="MEDIATOR OF RNA POLYMERASE II TRANSCRIPTION SUBUNIT 7"/>
    <property type="match status" value="1"/>
</dbReference>
<reference evidence="10 11" key="1">
    <citation type="submission" date="2014-04" db="EMBL/GenBank/DDBJ databases">
        <authorList>
            <consortium name="DOE Joint Genome Institute"/>
            <person name="Kuo A."/>
            <person name="Zuccaro A."/>
            <person name="Kohler A."/>
            <person name="Nagy L.G."/>
            <person name="Floudas D."/>
            <person name="Copeland A."/>
            <person name="Barry K.W."/>
            <person name="Cichocki N."/>
            <person name="Veneault-Fourrey C."/>
            <person name="LaButti K."/>
            <person name="Lindquist E.A."/>
            <person name="Lipzen A."/>
            <person name="Lundell T."/>
            <person name="Morin E."/>
            <person name="Murat C."/>
            <person name="Sun H."/>
            <person name="Tunlid A."/>
            <person name="Henrissat B."/>
            <person name="Grigoriev I.V."/>
            <person name="Hibbett D.S."/>
            <person name="Martin F."/>
            <person name="Nordberg H.P."/>
            <person name="Cantor M.N."/>
            <person name="Hua S.X."/>
        </authorList>
    </citation>
    <scope>NUCLEOTIDE SEQUENCE [LARGE SCALE GENOMIC DNA]</scope>
    <source>
        <strain evidence="10 11">MAFF 305830</strain>
    </source>
</reference>
<dbReference type="AlphaFoldDB" id="A0A0C3B6R8"/>